<dbReference type="EMBL" id="BKAJ01000008">
    <property type="protein sequence ID" value="GEP53353.1"/>
    <property type="molecule type" value="Genomic_DNA"/>
</dbReference>
<feature type="domain" description="N-acetyltransferase" evidence="1">
    <location>
        <begin position="136"/>
        <end position="264"/>
    </location>
</feature>
<proteinExistence type="predicted"/>
<dbReference type="Proteomes" id="UP000321058">
    <property type="component" value="Unassembled WGS sequence"/>
</dbReference>
<dbReference type="PROSITE" id="PS51186">
    <property type="entry name" value="GNAT"/>
    <property type="match status" value="1"/>
</dbReference>
<sequence>MTEVRSTDDVSEAVARLEHEPLRNIVLLKHIEAFRDHVSVAQLSTGRNTATLVLLDTSASAYDRETYPEAAFAALISSDDPGLTRRLIGSLPRQRHIVFKLANDADRDVVAEQFPLRRATSFLSFTAGEPADFSADEKVSITNSAPDTMLDLFESQGHSREWLCPLLSSGHAFTCVLEENREPRSVCLAFQNHRQIWEVGGVVTPAQHRGQGLASRVVRSSLAELQRRRLVPRYQVNEDNLPSIRLATSVGLRQFLRLTHFRTW</sequence>
<gene>
    <name evidence="2" type="ORF">RSO01_05190</name>
</gene>
<comment type="caution">
    <text evidence="2">The sequence shown here is derived from an EMBL/GenBank/DDBJ whole genome shotgun (WGS) entry which is preliminary data.</text>
</comment>
<protein>
    <recommendedName>
        <fullName evidence="1">N-acetyltransferase domain-containing protein</fullName>
    </recommendedName>
</protein>
<evidence type="ECO:0000259" key="1">
    <source>
        <dbReference type="PROSITE" id="PS51186"/>
    </source>
</evidence>
<dbReference type="Gene3D" id="3.40.630.30">
    <property type="match status" value="1"/>
</dbReference>
<keyword evidence="3" id="KW-1185">Reference proteome</keyword>
<dbReference type="GO" id="GO:0016747">
    <property type="term" value="F:acyltransferase activity, transferring groups other than amino-acyl groups"/>
    <property type="evidence" value="ECO:0007669"/>
    <property type="project" value="InterPro"/>
</dbReference>
<evidence type="ECO:0000313" key="3">
    <source>
        <dbReference type="Proteomes" id="UP000321058"/>
    </source>
</evidence>
<dbReference type="InterPro" id="IPR016181">
    <property type="entry name" value="Acyl_CoA_acyltransferase"/>
</dbReference>
<evidence type="ECO:0000313" key="2">
    <source>
        <dbReference type="EMBL" id="GEP53353.1"/>
    </source>
</evidence>
<dbReference type="InterPro" id="IPR000182">
    <property type="entry name" value="GNAT_dom"/>
</dbReference>
<accession>A0A512N311</accession>
<dbReference type="AlphaFoldDB" id="A0A512N311"/>
<name>A0A512N311_9HYPH</name>
<reference evidence="2 3" key="1">
    <citation type="submission" date="2019-07" db="EMBL/GenBank/DDBJ databases">
        <title>Whole genome shotgun sequence of Reyranella soli NBRC 108950.</title>
        <authorList>
            <person name="Hosoyama A."/>
            <person name="Uohara A."/>
            <person name="Ohji S."/>
            <person name="Ichikawa N."/>
        </authorList>
    </citation>
    <scope>NUCLEOTIDE SEQUENCE [LARGE SCALE GENOMIC DNA]</scope>
    <source>
        <strain evidence="2 3">NBRC 108950</strain>
    </source>
</reference>
<dbReference type="Pfam" id="PF00583">
    <property type="entry name" value="Acetyltransf_1"/>
    <property type="match status" value="1"/>
</dbReference>
<organism evidence="2 3">
    <name type="scientific">Reyranella soli</name>
    <dbReference type="NCBI Taxonomy" id="1230389"/>
    <lineage>
        <taxon>Bacteria</taxon>
        <taxon>Pseudomonadati</taxon>
        <taxon>Pseudomonadota</taxon>
        <taxon>Alphaproteobacteria</taxon>
        <taxon>Hyphomicrobiales</taxon>
        <taxon>Reyranellaceae</taxon>
        <taxon>Reyranella</taxon>
    </lineage>
</organism>
<dbReference type="SUPFAM" id="SSF55729">
    <property type="entry name" value="Acyl-CoA N-acyltransferases (Nat)"/>
    <property type="match status" value="1"/>
</dbReference>